<evidence type="ECO:0000313" key="1">
    <source>
        <dbReference type="EMBL" id="OYN76828.1"/>
    </source>
</evidence>
<gene>
    <name evidence="1" type="ORF">CG716_20150</name>
</gene>
<protein>
    <submittedName>
        <fullName evidence="1">Uncharacterized protein</fullName>
    </submittedName>
</protein>
<dbReference type="AlphaFoldDB" id="A0A255DBM8"/>
<keyword evidence="2" id="KW-1185">Reference proteome</keyword>
<sequence length="71" mass="7959">MTAREFLRAHMHAISETYLAHDATIDERNGLHVCPCGMRGTEAEWEQHVADTVADLIGDVPVQQPLMEMVL</sequence>
<dbReference type="Proteomes" id="UP000216063">
    <property type="component" value="Unassembled WGS sequence"/>
</dbReference>
<proteinExistence type="predicted"/>
<evidence type="ECO:0000313" key="2">
    <source>
        <dbReference type="Proteomes" id="UP000216063"/>
    </source>
</evidence>
<comment type="caution">
    <text evidence="1">The sequence shown here is derived from an EMBL/GenBank/DDBJ whole genome shotgun (WGS) entry which is preliminary data.</text>
</comment>
<accession>A0A255DBM8</accession>
<organism evidence="1 2">
    <name type="scientific">Mycolicibacterium sphagni</name>
    <dbReference type="NCBI Taxonomy" id="1786"/>
    <lineage>
        <taxon>Bacteria</taxon>
        <taxon>Bacillati</taxon>
        <taxon>Actinomycetota</taxon>
        <taxon>Actinomycetes</taxon>
        <taxon>Mycobacteriales</taxon>
        <taxon>Mycobacteriaceae</taxon>
        <taxon>Mycolicibacterium</taxon>
    </lineage>
</organism>
<dbReference type="EMBL" id="NOZR01000019">
    <property type="protein sequence ID" value="OYN76828.1"/>
    <property type="molecule type" value="Genomic_DNA"/>
</dbReference>
<name>A0A255DBM8_9MYCO</name>
<reference evidence="1 2" key="1">
    <citation type="submission" date="2017-07" db="EMBL/GenBank/DDBJ databases">
        <title>The new phylogeny of genus Mycobacterium.</title>
        <authorList>
            <person name="Tortoli E."/>
            <person name="Trovato A."/>
            <person name="Cirillo D.M."/>
        </authorList>
    </citation>
    <scope>NUCLEOTIDE SEQUENCE [LARGE SCALE GENOMIC DNA]</scope>
    <source>
        <strain evidence="1 2">ATCC 33027</strain>
    </source>
</reference>
<dbReference type="OrthoDB" id="4764822at2"/>
<dbReference type="RefSeq" id="WP_094482871.1">
    <property type="nucleotide sequence ID" value="NZ_NOZR01000019.1"/>
</dbReference>